<dbReference type="Pfam" id="PF05721">
    <property type="entry name" value="PhyH"/>
    <property type="match status" value="1"/>
</dbReference>
<accession>A0A1L7WGE7</accession>
<dbReference type="EMBL" id="FJOG01000002">
    <property type="protein sequence ID" value="CZR51836.1"/>
    <property type="molecule type" value="Genomic_DNA"/>
</dbReference>
<evidence type="ECO:0000313" key="1">
    <source>
        <dbReference type="EMBL" id="CZR51836.1"/>
    </source>
</evidence>
<proteinExistence type="predicted"/>
<evidence type="ECO:0008006" key="3">
    <source>
        <dbReference type="Google" id="ProtNLM"/>
    </source>
</evidence>
<organism evidence="1 2">
    <name type="scientific">Phialocephala subalpina</name>
    <dbReference type="NCBI Taxonomy" id="576137"/>
    <lineage>
        <taxon>Eukaryota</taxon>
        <taxon>Fungi</taxon>
        <taxon>Dikarya</taxon>
        <taxon>Ascomycota</taxon>
        <taxon>Pezizomycotina</taxon>
        <taxon>Leotiomycetes</taxon>
        <taxon>Helotiales</taxon>
        <taxon>Mollisiaceae</taxon>
        <taxon>Phialocephala</taxon>
        <taxon>Phialocephala fortinii species complex</taxon>
    </lineage>
</organism>
<dbReference type="Gene3D" id="2.60.120.620">
    <property type="entry name" value="q2cbj1_9rhob like domain"/>
    <property type="match status" value="1"/>
</dbReference>
<evidence type="ECO:0000313" key="2">
    <source>
        <dbReference type="Proteomes" id="UP000184330"/>
    </source>
</evidence>
<protein>
    <recommendedName>
        <fullName evidence="3">Phytanoyl-CoA dioxygenase</fullName>
    </recommendedName>
</protein>
<name>A0A1L7WGE7_9HELO</name>
<dbReference type="OrthoDB" id="445007at2759"/>
<dbReference type="PANTHER" id="PTHR31630">
    <property type="entry name" value="PHYTANOYL-COA DIOXYGENASE-RELATED-RELATED"/>
    <property type="match status" value="1"/>
</dbReference>
<dbReference type="PANTHER" id="PTHR31630:SF6">
    <property type="entry name" value="PHYTANOYL-COA DIOXYGENASE-RELATED"/>
    <property type="match status" value="1"/>
</dbReference>
<dbReference type="InterPro" id="IPR008775">
    <property type="entry name" value="Phytyl_CoA_dOase-like"/>
</dbReference>
<dbReference type="SUPFAM" id="SSF51197">
    <property type="entry name" value="Clavaminate synthase-like"/>
    <property type="match status" value="1"/>
</dbReference>
<dbReference type="AlphaFoldDB" id="A0A1L7WGE7"/>
<gene>
    <name evidence="1" type="ORF">PAC_01713</name>
</gene>
<sequence>MPHSTTPQTIDTAVTHGDWRDDLFRDGFVVVKGAISPENSKKYIEQMFQWLEKFPFGFDRNYSETWTEKYLPTHMKGGMYHGYSVQHERFMWEARQEPGVIEAFNRLWGTEKLLVSFDGMNLTLPSTKRAPGQPWPHVDQSPRRTGLQCVQGILNFAPNGPEDGGLVVMKGSHALNEEFFKTHDVADRKTWGPDDWFGFQESETKWFEERGCETIKVCAEPGDLILWDSRTVHHNVLPSSQNLRALIYACYTPASFATAEDLESKAKLFMDRKGTTHWPHANIFENAEKKLRLGKPDIHERDKPFEEPEHTELALKLAGAKAYKT</sequence>
<keyword evidence="2" id="KW-1185">Reference proteome</keyword>
<reference evidence="1 2" key="1">
    <citation type="submission" date="2016-03" db="EMBL/GenBank/DDBJ databases">
        <authorList>
            <person name="Ploux O."/>
        </authorList>
    </citation>
    <scope>NUCLEOTIDE SEQUENCE [LARGE SCALE GENOMIC DNA]</scope>
    <source>
        <strain evidence="1 2">UAMH 11012</strain>
    </source>
</reference>
<dbReference type="Proteomes" id="UP000184330">
    <property type="component" value="Unassembled WGS sequence"/>
</dbReference>